<feature type="non-terminal residue" evidence="1">
    <location>
        <position position="60"/>
    </location>
</feature>
<dbReference type="EMBL" id="JAYGOJ010000290">
    <property type="protein sequence ID" value="MEA9438838.1"/>
    <property type="molecule type" value="Genomic_DNA"/>
</dbReference>
<organism evidence="1 2">
    <name type="scientific">Aeromonas caviae</name>
    <name type="common">Aeromonas punctata</name>
    <dbReference type="NCBI Taxonomy" id="648"/>
    <lineage>
        <taxon>Bacteria</taxon>
        <taxon>Pseudomonadati</taxon>
        <taxon>Pseudomonadota</taxon>
        <taxon>Gammaproteobacteria</taxon>
        <taxon>Aeromonadales</taxon>
        <taxon>Aeromonadaceae</taxon>
        <taxon>Aeromonas</taxon>
    </lineage>
</organism>
<accession>A0ABU5WFR7</accession>
<reference evidence="1 2" key="1">
    <citation type="submission" date="2023-12" db="EMBL/GenBank/DDBJ databases">
        <title>Characterization of antibiotic resistance in Aeromonas spp. in hospital effluent.</title>
        <authorList>
            <person name="Negoseki B.R.S."/>
            <person name="Krul D."/>
            <person name="Siqueira A.C."/>
            <person name="Almeida M."/>
            <person name="Mesa D."/>
            <person name="Conte D."/>
            <person name="Dalla-Costa L.M."/>
        </authorList>
    </citation>
    <scope>NUCLEOTIDE SEQUENCE [LARGE SCALE GENOMIC DNA]</scope>
    <source>
        <strain evidence="1 2">36v</strain>
    </source>
</reference>
<sequence length="60" mass="6967">MNIKSIKAKITVCFCLLLVLLVFISYEGYFGPDKVLARNAQIDEMQSILQNELQARRYEK</sequence>
<proteinExistence type="predicted"/>
<gene>
    <name evidence="1" type="ORF">VCX44_24380</name>
</gene>
<comment type="caution">
    <text evidence="1">The sequence shown here is derived from an EMBL/GenBank/DDBJ whole genome shotgun (WGS) entry which is preliminary data.</text>
</comment>
<dbReference type="Proteomes" id="UP001304847">
    <property type="component" value="Unassembled WGS sequence"/>
</dbReference>
<evidence type="ECO:0000313" key="2">
    <source>
        <dbReference type="Proteomes" id="UP001304847"/>
    </source>
</evidence>
<name>A0ABU5WFR7_AERCA</name>
<evidence type="ECO:0000313" key="1">
    <source>
        <dbReference type="EMBL" id="MEA9438838.1"/>
    </source>
</evidence>
<keyword evidence="2" id="KW-1185">Reference proteome</keyword>
<protein>
    <submittedName>
        <fullName evidence="1">Uncharacterized protein</fullName>
    </submittedName>
</protein>
<dbReference type="RefSeq" id="WP_323581185.1">
    <property type="nucleotide sequence ID" value="NZ_JAYGOJ010000290.1"/>
</dbReference>